<comment type="caution">
    <text evidence="9">The sequence shown here is derived from an EMBL/GenBank/DDBJ whole genome shotgun (WGS) entry which is preliminary data.</text>
</comment>
<evidence type="ECO:0000256" key="3">
    <source>
        <dbReference type="ARBA" id="ARBA00022475"/>
    </source>
</evidence>
<evidence type="ECO:0000259" key="8">
    <source>
        <dbReference type="PROSITE" id="PS50928"/>
    </source>
</evidence>
<accession>A0A0F9YG82</accession>
<feature type="transmembrane region" description="Helical" evidence="7">
    <location>
        <begin position="99"/>
        <end position="118"/>
    </location>
</feature>
<dbReference type="InterPro" id="IPR035906">
    <property type="entry name" value="MetI-like_sf"/>
</dbReference>
<sequence length="433" mass="48777">MKEQRITWRNLNRTWVVFAMLAPTVVGVAIFSYTPAIEAVRHSFYEWDGRFLENFNGLDNFRRLLGDLGLWGPLLLYGFFAGLASLLSRPRLRRACRAVALVALAAFALAAGGDLVAVWHDADAVQTTPLYTAAGLLSVAALCALGAVRGRVGRGAAFMRFLALALPFVAGLTYIISVRRLGDWLLWKSFSLIFVLVAANMLKMWPSIFVAVCIHRLRSQRWQYVYRVLFVIPLIIPQMVALLIWKFFYDPNVGPLNKFLTATHLDSVLIWLDKWVWHLGVFTEPFRPAWLADPELIVPALIFWGFPWVGVVGVLIYLAGLQNIGKELYEAAELDGVGSWGKFWRIELPLIMTQVRLNLVLLIIGTFQAYGFQLVLLGPEGGPRNVGLTPGLYMYFQGFIEQRYGYACAIGLLLFCIILVLTIVNQKYVRVEK</sequence>
<evidence type="ECO:0000256" key="2">
    <source>
        <dbReference type="ARBA" id="ARBA00022448"/>
    </source>
</evidence>
<dbReference type="InterPro" id="IPR051393">
    <property type="entry name" value="ABC_transporter_permease"/>
</dbReference>
<protein>
    <recommendedName>
        <fullName evidence="8">ABC transmembrane type-1 domain-containing protein</fullName>
    </recommendedName>
</protein>
<evidence type="ECO:0000256" key="5">
    <source>
        <dbReference type="ARBA" id="ARBA00022989"/>
    </source>
</evidence>
<evidence type="ECO:0000256" key="1">
    <source>
        <dbReference type="ARBA" id="ARBA00004651"/>
    </source>
</evidence>
<evidence type="ECO:0000256" key="6">
    <source>
        <dbReference type="ARBA" id="ARBA00023136"/>
    </source>
</evidence>
<dbReference type="AlphaFoldDB" id="A0A0F9YG82"/>
<dbReference type="Gene3D" id="1.10.3720.10">
    <property type="entry name" value="MetI-like"/>
    <property type="match status" value="2"/>
</dbReference>
<reference evidence="9" key="1">
    <citation type="journal article" date="2015" name="Nature">
        <title>Complex archaea that bridge the gap between prokaryotes and eukaryotes.</title>
        <authorList>
            <person name="Spang A."/>
            <person name="Saw J.H."/>
            <person name="Jorgensen S.L."/>
            <person name="Zaremba-Niedzwiedzka K."/>
            <person name="Martijn J."/>
            <person name="Lind A.E."/>
            <person name="van Eijk R."/>
            <person name="Schleper C."/>
            <person name="Guy L."/>
            <person name="Ettema T.J."/>
        </authorList>
    </citation>
    <scope>NUCLEOTIDE SEQUENCE</scope>
</reference>
<keyword evidence="5 7" id="KW-1133">Transmembrane helix</keyword>
<feature type="transmembrane region" description="Helical" evidence="7">
    <location>
        <begin position="12"/>
        <end position="33"/>
    </location>
</feature>
<dbReference type="SUPFAM" id="SSF161098">
    <property type="entry name" value="MetI-like"/>
    <property type="match status" value="2"/>
</dbReference>
<dbReference type="PANTHER" id="PTHR30193">
    <property type="entry name" value="ABC TRANSPORTER PERMEASE PROTEIN"/>
    <property type="match status" value="1"/>
</dbReference>
<keyword evidence="6 7" id="KW-0472">Membrane</keyword>
<dbReference type="CDD" id="cd06261">
    <property type="entry name" value="TM_PBP2"/>
    <property type="match status" value="1"/>
</dbReference>
<gene>
    <name evidence="9" type="ORF">LCGC14_0016880</name>
</gene>
<dbReference type="GO" id="GO:0055085">
    <property type="term" value="P:transmembrane transport"/>
    <property type="evidence" value="ECO:0007669"/>
    <property type="project" value="InterPro"/>
</dbReference>
<evidence type="ECO:0000256" key="4">
    <source>
        <dbReference type="ARBA" id="ARBA00022692"/>
    </source>
</evidence>
<dbReference type="PANTHER" id="PTHR30193:SF41">
    <property type="entry name" value="DIACETYLCHITOBIOSE UPTAKE SYSTEM PERMEASE PROTEIN NGCF"/>
    <property type="match status" value="1"/>
</dbReference>
<feature type="transmembrane region" description="Helical" evidence="7">
    <location>
        <begin position="355"/>
        <end position="376"/>
    </location>
</feature>
<dbReference type="EMBL" id="LAZR01000003">
    <property type="protein sequence ID" value="KKO11212.1"/>
    <property type="molecule type" value="Genomic_DNA"/>
</dbReference>
<keyword evidence="3" id="KW-1003">Cell membrane</keyword>
<feature type="transmembrane region" description="Helical" evidence="7">
    <location>
        <begin position="296"/>
        <end position="319"/>
    </location>
</feature>
<feature type="transmembrane region" description="Helical" evidence="7">
    <location>
        <begin position="224"/>
        <end position="248"/>
    </location>
</feature>
<name>A0A0F9YG82_9ZZZZ</name>
<feature type="domain" description="ABC transmembrane type-1" evidence="8">
    <location>
        <begin position="189"/>
        <end position="425"/>
    </location>
</feature>
<feature type="transmembrane region" description="Helical" evidence="7">
    <location>
        <begin position="130"/>
        <end position="148"/>
    </location>
</feature>
<dbReference type="InterPro" id="IPR000515">
    <property type="entry name" value="MetI-like"/>
</dbReference>
<dbReference type="PROSITE" id="PS50928">
    <property type="entry name" value="ABC_TM1"/>
    <property type="match status" value="1"/>
</dbReference>
<feature type="transmembrane region" description="Helical" evidence="7">
    <location>
        <begin position="68"/>
        <end position="87"/>
    </location>
</feature>
<comment type="subcellular location">
    <subcellularLocation>
        <location evidence="1">Cell membrane</location>
        <topology evidence="1">Multi-pass membrane protein</topology>
    </subcellularLocation>
</comment>
<feature type="transmembrane region" description="Helical" evidence="7">
    <location>
        <begin position="189"/>
        <end position="212"/>
    </location>
</feature>
<feature type="transmembrane region" description="Helical" evidence="7">
    <location>
        <begin position="404"/>
        <end position="424"/>
    </location>
</feature>
<proteinExistence type="predicted"/>
<keyword evidence="2" id="KW-0813">Transport</keyword>
<organism evidence="9">
    <name type="scientific">marine sediment metagenome</name>
    <dbReference type="NCBI Taxonomy" id="412755"/>
    <lineage>
        <taxon>unclassified sequences</taxon>
        <taxon>metagenomes</taxon>
        <taxon>ecological metagenomes</taxon>
    </lineage>
</organism>
<dbReference type="Pfam" id="PF00528">
    <property type="entry name" value="BPD_transp_1"/>
    <property type="match status" value="1"/>
</dbReference>
<evidence type="ECO:0000313" key="9">
    <source>
        <dbReference type="EMBL" id="KKO11212.1"/>
    </source>
</evidence>
<evidence type="ECO:0000256" key="7">
    <source>
        <dbReference type="SAM" id="Phobius"/>
    </source>
</evidence>
<keyword evidence="4 7" id="KW-0812">Transmembrane</keyword>
<feature type="transmembrane region" description="Helical" evidence="7">
    <location>
        <begin position="157"/>
        <end position="177"/>
    </location>
</feature>
<dbReference type="GO" id="GO:0005886">
    <property type="term" value="C:plasma membrane"/>
    <property type="evidence" value="ECO:0007669"/>
    <property type="project" value="UniProtKB-SubCell"/>
</dbReference>